<feature type="domain" description="RING-type" evidence="6">
    <location>
        <begin position="866"/>
        <end position="900"/>
    </location>
</feature>
<proteinExistence type="predicted"/>
<evidence type="ECO:0000256" key="4">
    <source>
        <dbReference type="SAM" id="MobiDB-lite"/>
    </source>
</evidence>
<sequence length="910" mass="103267">MAFMLLTVDIHMYLKAVYLLLFLVLLLIFYGLILVCFYTLGFKKRYTNGRDNPFEEDFDTVKHDDVDNERGSHIEECTESQPADYRPRPTPHKQSIYTMCKHFCNKRNYNENNLLEKVLLNRTLSSYLLSPAIHFKRVVLPVHRQEGKPQNSTRKGIGDSASGCIDSKTKPRDSAEVHQICSHQLSNSTNGVGENPYHQPHGTKGKERNKEKGKEERQATSQSRNTDTGIIYDSENENMDDNTISRDLNALHMQTHSNNTGNIANGEKVSGNESDAKECSTVAGTNYTKEQVMSYDVDNEQERGILTSVNLQSSNNDGVHSCLPNDFATTTLAWEQSHVQYLPNQGKAEPIEVHEDVIVARIGIRALKDYPTETLAVQVANGKILPLAPEEDFKEEDDTSGQKQLDVPSRKDQPHGPLAKLDVSGRIDQPQWPQQRLDVPSHKDQLPGPRPLMNDPVHLDQHPRLQTRFDDPGSKDRPPGPRVLIDDPGFKDRPRGTRPLIDDPCHKDQPPLRQQRLNNPSHKNRPPGPRLLIDDPDLKGRYPGPLPLMDDPGHKDQPPGPRLLINDPGLIDQPPWLLTRLDTPCHKDQTPGPRVLMDDPGRKDQPSGPRQLMNDPGCKNLPPRSQWHVTGPNNQHPGSLSHPHRFGCQDQSQDLVSWNRLPVRQDQTPASSLQNCVSNNHEGRRLQGPVHHRERNTLSPHEESLMVNDLLLEQPPSLQSHGDYHEPLDRMPLDGDLLNGIFPRLHEENQQVPVDNRYMEYGIVPDLITEPSPFINLNDYERLDPAHLILHQDHQVLHQGRQQRPHHDERRQRHLNEDFDGSTQRGPVIRVGNLRDCRTVYASRVSHGLRDGTVDENYYLDGQMMCVVCRNRPVGVQLHPCGHIVYCRMCVRSQPSCRQCGGLVEDYTNA</sequence>
<dbReference type="Pfam" id="PF13920">
    <property type="entry name" value="zf-C3HC4_3"/>
    <property type="match status" value="1"/>
</dbReference>
<feature type="compositionally biased region" description="Polar residues" evidence="4">
    <location>
        <begin position="627"/>
        <end position="638"/>
    </location>
</feature>
<dbReference type="EMBL" id="NEDP02004373">
    <property type="protein sequence ID" value="OWF45869.1"/>
    <property type="molecule type" value="Genomic_DNA"/>
</dbReference>
<feature type="compositionally biased region" description="Polar residues" evidence="4">
    <location>
        <begin position="181"/>
        <end position="192"/>
    </location>
</feature>
<comment type="caution">
    <text evidence="7">The sequence shown here is derived from an EMBL/GenBank/DDBJ whole genome shotgun (WGS) entry which is preliminary data.</text>
</comment>
<keyword evidence="1 3" id="KW-0863">Zinc-finger</keyword>
<feature type="region of interest" description="Disordered" evidence="4">
    <location>
        <begin position="69"/>
        <end position="89"/>
    </location>
</feature>
<protein>
    <recommendedName>
        <fullName evidence="6">RING-type domain-containing protein</fullName>
    </recommendedName>
</protein>
<dbReference type="InterPro" id="IPR001841">
    <property type="entry name" value="Znf_RING"/>
</dbReference>
<name>A0A210QAX2_MIZYE</name>
<feature type="compositionally biased region" description="Basic and acidic residues" evidence="4">
    <location>
        <begin position="596"/>
        <end position="605"/>
    </location>
</feature>
<feature type="compositionally biased region" description="Acidic residues" evidence="4">
    <location>
        <begin position="389"/>
        <end position="399"/>
    </location>
</feature>
<feature type="compositionally biased region" description="Basic and acidic residues" evidence="4">
    <location>
        <begin position="204"/>
        <end position="218"/>
    </location>
</feature>
<gene>
    <name evidence="7" type="ORF">KP79_PYT07266</name>
</gene>
<evidence type="ECO:0000256" key="1">
    <source>
        <dbReference type="ARBA" id="ARBA00022771"/>
    </source>
</evidence>
<feature type="transmembrane region" description="Helical" evidence="5">
    <location>
        <begin position="16"/>
        <end position="40"/>
    </location>
</feature>
<evidence type="ECO:0000259" key="6">
    <source>
        <dbReference type="PROSITE" id="PS50089"/>
    </source>
</evidence>
<dbReference type="AlphaFoldDB" id="A0A210QAX2"/>
<keyword evidence="5" id="KW-0812">Transmembrane</keyword>
<evidence type="ECO:0000256" key="2">
    <source>
        <dbReference type="ARBA" id="ARBA00022833"/>
    </source>
</evidence>
<evidence type="ECO:0000313" key="8">
    <source>
        <dbReference type="Proteomes" id="UP000242188"/>
    </source>
</evidence>
<dbReference type="SUPFAM" id="SSF57850">
    <property type="entry name" value="RING/U-box"/>
    <property type="match status" value="1"/>
</dbReference>
<keyword evidence="5" id="KW-1133">Transmembrane helix</keyword>
<dbReference type="GO" id="GO:0008270">
    <property type="term" value="F:zinc ion binding"/>
    <property type="evidence" value="ECO:0007669"/>
    <property type="project" value="UniProtKB-KW"/>
</dbReference>
<evidence type="ECO:0000256" key="3">
    <source>
        <dbReference type="PROSITE-ProRule" id="PRU00175"/>
    </source>
</evidence>
<keyword evidence="1 3" id="KW-0479">Metal-binding</keyword>
<evidence type="ECO:0000256" key="5">
    <source>
        <dbReference type="SAM" id="Phobius"/>
    </source>
</evidence>
<accession>A0A210QAX2</accession>
<organism evidence="7 8">
    <name type="scientific">Mizuhopecten yessoensis</name>
    <name type="common">Japanese scallop</name>
    <name type="synonym">Patinopecten yessoensis</name>
    <dbReference type="NCBI Taxonomy" id="6573"/>
    <lineage>
        <taxon>Eukaryota</taxon>
        <taxon>Metazoa</taxon>
        <taxon>Spiralia</taxon>
        <taxon>Lophotrochozoa</taxon>
        <taxon>Mollusca</taxon>
        <taxon>Bivalvia</taxon>
        <taxon>Autobranchia</taxon>
        <taxon>Pteriomorphia</taxon>
        <taxon>Pectinida</taxon>
        <taxon>Pectinoidea</taxon>
        <taxon>Pectinidae</taxon>
        <taxon>Mizuhopecten</taxon>
    </lineage>
</organism>
<dbReference type="OrthoDB" id="10686398at2759"/>
<keyword evidence="8" id="KW-1185">Reference proteome</keyword>
<keyword evidence="2" id="KW-0862">Zinc</keyword>
<keyword evidence="5" id="KW-0472">Membrane</keyword>
<feature type="region of interest" description="Disordered" evidence="4">
    <location>
        <begin position="388"/>
        <end position="648"/>
    </location>
</feature>
<dbReference type="InterPro" id="IPR013083">
    <property type="entry name" value="Znf_RING/FYVE/PHD"/>
</dbReference>
<dbReference type="PROSITE" id="PS50089">
    <property type="entry name" value="ZF_RING_2"/>
    <property type="match status" value="1"/>
</dbReference>
<feature type="region of interest" description="Disordered" evidence="4">
    <location>
        <begin position="145"/>
        <end position="239"/>
    </location>
</feature>
<feature type="compositionally biased region" description="Basic and acidic residues" evidence="4">
    <location>
        <begin position="457"/>
        <end position="510"/>
    </location>
</feature>
<dbReference type="Proteomes" id="UP000242188">
    <property type="component" value="Unassembled WGS sequence"/>
</dbReference>
<evidence type="ECO:0000313" key="7">
    <source>
        <dbReference type="EMBL" id="OWF45869.1"/>
    </source>
</evidence>
<feature type="compositionally biased region" description="Polar residues" evidence="4">
    <location>
        <begin position="219"/>
        <end position="228"/>
    </location>
</feature>
<feature type="compositionally biased region" description="Basic and acidic residues" evidence="4">
    <location>
        <begin position="167"/>
        <end position="176"/>
    </location>
</feature>
<reference evidence="7 8" key="1">
    <citation type="journal article" date="2017" name="Nat. Ecol. Evol.">
        <title>Scallop genome provides insights into evolution of bilaterian karyotype and development.</title>
        <authorList>
            <person name="Wang S."/>
            <person name="Zhang J."/>
            <person name="Jiao W."/>
            <person name="Li J."/>
            <person name="Xun X."/>
            <person name="Sun Y."/>
            <person name="Guo X."/>
            <person name="Huan P."/>
            <person name="Dong B."/>
            <person name="Zhang L."/>
            <person name="Hu X."/>
            <person name="Sun X."/>
            <person name="Wang J."/>
            <person name="Zhao C."/>
            <person name="Wang Y."/>
            <person name="Wang D."/>
            <person name="Huang X."/>
            <person name="Wang R."/>
            <person name="Lv J."/>
            <person name="Li Y."/>
            <person name="Zhang Z."/>
            <person name="Liu B."/>
            <person name="Lu W."/>
            <person name="Hui Y."/>
            <person name="Liang J."/>
            <person name="Zhou Z."/>
            <person name="Hou R."/>
            <person name="Li X."/>
            <person name="Liu Y."/>
            <person name="Li H."/>
            <person name="Ning X."/>
            <person name="Lin Y."/>
            <person name="Zhao L."/>
            <person name="Xing Q."/>
            <person name="Dou J."/>
            <person name="Li Y."/>
            <person name="Mao J."/>
            <person name="Guo H."/>
            <person name="Dou H."/>
            <person name="Li T."/>
            <person name="Mu C."/>
            <person name="Jiang W."/>
            <person name="Fu Q."/>
            <person name="Fu X."/>
            <person name="Miao Y."/>
            <person name="Liu J."/>
            <person name="Yu Q."/>
            <person name="Li R."/>
            <person name="Liao H."/>
            <person name="Li X."/>
            <person name="Kong Y."/>
            <person name="Jiang Z."/>
            <person name="Chourrout D."/>
            <person name="Li R."/>
            <person name="Bao Z."/>
        </authorList>
    </citation>
    <scope>NUCLEOTIDE SEQUENCE [LARGE SCALE GENOMIC DNA]</scope>
    <source>
        <strain evidence="7 8">PY_sf001</strain>
    </source>
</reference>
<dbReference type="Gene3D" id="3.30.40.10">
    <property type="entry name" value="Zinc/RING finger domain, C3HC4 (zinc finger)"/>
    <property type="match status" value="1"/>
</dbReference>